<feature type="region of interest" description="Disordered" evidence="1">
    <location>
        <begin position="1"/>
        <end position="73"/>
    </location>
</feature>
<evidence type="ECO:0000313" key="2">
    <source>
        <dbReference type="EMBL" id="RFN45752.1"/>
    </source>
</evidence>
<feature type="compositionally biased region" description="Basic residues" evidence="1">
    <location>
        <begin position="7"/>
        <end position="17"/>
    </location>
</feature>
<keyword evidence="3" id="KW-1185">Reference proteome</keyword>
<protein>
    <submittedName>
        <fullName evidence="2">Uncharacterized protein</fullName>
    </submittedName>
</protein>
<evidence type="ECO:0000256" key="1">
    <source>
        <dbReference type="SAM" id="MobiDB-lite"/>
    </source>
</evidence>
<accession>A0A395MCV3</accession>
<dbReference type="Proteomes" id="UP000265631">
    <property type="component" value="Unassembled WGS sequence"/>
</dbReference>
<comment type="caution">
    <text evidence="2">The sequence shown here is derived from an EMBL/GenBank/DDBJ whole genome shotgun (WGS) entry which is preliminary data.</text>
</comment>
<sequence>MPSKTFLTKHLKSHRKKKQEETDELKPTPAQEPVKSTANKTPDILERYASRRMNLRRSPSPEPVDEGQSDPVYANILGTGHHYAMGAGRHYVTGLDGGFGGWAGVEYGESNGHDDNGGCSSGDMSGGCSSDDGGGGEQEETAEETAEEEVDDIRVSIFFEY</sequence>
<gene>
    <name evidence="2" type="ORF">FIE12Z_10008</name>
</gene>
<organism evidence="2 3">
    <name type="scientific">Fusarium flagelliforme</name>
    <dbReference type="NCBI Taxonomy" id="2675880"/>
    <lineage>
        <taxon>Eukaryota</taxon>
        <taxon>Fungi</taxon>
        <taxon>Dikarya</taxon>
        <taxon>Ascomycota</taxon>
        <taxon>Pezizomycotina</taxon>
        <taxon>Sordariomycetes</taxon>
        <taxon>Hypocreomycetidae</taxon>
        <taxon>Hypocreales</taxon>
        <taxon>Nectriaceae</taxon>
        <taxon>Fusarium</taxon>
        <taxon>Fusarium incarnatum-equiseti species complex</taxon>
    </lineage>
</organism>
<dbReference type="OrthoDB" id="5099148at2759"/>
<evidence type="ECO:0000313" key="3">
    <source>
        <dbReference type="Proteomes" id="UP000265631"/>
    </source>
</evidence>
<name>A0A395MCV3_9HYPO</name>
<feature type="compositionally biased region" description="Low complexity" evidence="1">
    <location>
        <begin position="117"/>
        <end position="131"/>
    </location>
</feature>
<reference evidence="2 3" key="1">
    <citation type="journal article" date="2018" name="PLoS Pathog.">
        <title>Evolution of structural diversity of trichothecenes, a family of toxins produced by plant pathogenic and entomopathogenic fungi.</title>
        <authorList>
            <person name="Proctor R.H."/>
            <person name="McCormick S.P."/>
            <person name="Kim H.S."/>
            <person name="Cardoza R.E."/>
            <person name="Stanley A.M."/>
            <person name="Lindo L."/>
            <person name="Kelly A."/>
            <person name="Brown D.W."/>
            <person name="Lee T."/>
            <person name="Vaughan M.M."/>
            <person name="Alexander N.J."/>
            <person name="Busman M."/>
            <person name="Gutierrez S."/>
        </authorList>
    </citation>
    <scope>NUCLEOTIDE SEQUENCE [LARGE SCALE GENOMIC DNA]</scope>
    <source>
        <strain evidence="2 3">NRRL 13405</strain>
    </source>
</reference>
<dbReference type="EMBL" id="PXXK01000339">
    <property type="protein sequence ID" value="RFN45752.1"/>
    <property type="molecule type" value="Genomic_DNA"/>
</dbReference>
<feature type="compositionally biased region" description="Acidic residues" evidence="1">
    <location>
        <begin position="137"/>
        <end position="151"/>
    </location>
</feature>
<dbReference type="AlphaFoldDB" id="A0A395MCV3"/>
<feature type="region of interest" description="Disordered" evidence="1">
    <location>
        <begin position="114"/>
        <end position="153"/>
    </location>
</feature>
<proteinExistence type="predicted"/>